<protein>
    <submittedName>
        <fullName evidence="2">Uncharacterized protein</fullName>
    </submittedName>
</protein>
<proteinExistence type="predicted"/>
<dbReference type="Proteomes" id="UP000020467">
    <property type="component" value="Unassembled WGS sequence"/>
</dbReference>
<reference evidence="2 3" key="1">
    <citation type="submission" date="2014-02" db="EMBL/GenBank/DDBJ databases">
        <title>The genome sequence of Colletotrichum fioriniae PJ7.</title>
        <authorList>
            <person name="Baroncelli R."/>
            <person name="Thon M.R."/>
        </authorList>
    </citation>
    <scope>NUCLEOTIDE SEQUENCE [LARGE SCALE GENOMIC DNA]</scope>
    <source>
        <strain evidence="2 3">PJ7</strain>
    </source>
</reference>
<evidence type="ECO:0000313" key="2">
    <source>
        <dbReference type="EMBL" id="EXF79785.1"/>
    </source>
</evidence>
<dbReference type="EMBL" id="JARH01000500">
    <property type="protein sequence ID" value="EXF79785.1"/>
    <property type="molecule type" value="Genomic_DNA"/>
</dbReference>
<accession>A0A010QT12</accession>
<dbReference type="KEGG" id="cfj:CFIO01_08607"/>
<name>A0A010QT12_9PEZI</name>
<feature type="region of interest" description="Disordered" evidence="1">
    <location>
        <begin position="100"/>
        <end position="126"/>
    </location>
</feature>
<sequence length="249" mass="27506">MISQPRSITGQPPDAAVNSPGTASLCSRSRPRLLIGPFWPGRWEDHDQLGQQQGTWKRSGPLGLCPGYQDSYWRQFEQCAQQWHNLPHAMPSRFPAFQPTAGDTTLEPAGTAQDAKRPQKPLGRSLTLSPSDGYIQITLPLTWTAARALFAPHGNVRMLLPLPLTPGSAWNCVRNQQRPSLHPPFQLVFHFSTAKLYFPRTSHEPPAIPSSIRVGNDSSRLPHHTIGGDDAYGCWMLVKVAFTSGISVE</sequence>
<gene>
    <name evidence="2" type="ORF">CFIO01_08607</name>
</gene>
<feature type="region of interest" description="Disordered" evidence="1">
    <location>
        <begin position="1"/>
        <end position="23"/>
    </location>
</feature>
<dbReference type="OrthoDB" id="10420109at2759"/>
<dbReference type="AlphaFoldDB" id="A0A010QT12"/>
<feature type="compositionally biased region" description="Polar residues" evidence="1">
    <location>
        <begin position="1"/>
        <end position="10"/>
    </location>
</feature>
<evidence type="ECO:0000256" key="1">
    <source>
        <dbReference type="SAM" id="MobiDB-lite"/>
    </source>
</evidence>
<keyword evidence="3" id="KW-1185">Reference proteome</keyword>
<evidence type="ECO:0000313" key="3">
    <source>
        <dbReference type="Proteomes" id="UP000020467"/>
    </source>
</evidence>
<comment type="caution">
    <text evidence="2">The sequence shown here is derived from an EMBL/GenBank/DDBJ whole genome shotgun (WGS) entry which is preliminary data.</text>
</comment>
<dbReference type="HOGENOM" id="CLU_1115667_0_0_1"/>
<organism evidence="2 3">
    <name type="scientific">Colletotrichum fioriniae PJ7</name>
    <dbReference type="NCBI Taxonomy" id="1445577"/>
    <lineage>
        <taxon>Eukaryota</taxon>
        <taxon>Fungi</taxon>
        <taxon>Dikarya</taxon>
        <taxon>Ascomycota</taxon>
        <taxon>Pezizomycotina</taxon>
        <taxon>Sordariomycetes</taxon>
        <taxon>Hypocreomycetidae</taxon>
        <taxon>Glomerellales</taxon>
        <taxon>Glomerellaceae</taxon>
        <taxon>Colletotrichum</taxon>
        <taxon>Colletotrichum acutatum species complex</taxon>
    </lineage>
</organism>